<sequence length="452" mass="49515">MMSGPGQNMEDESRPRTLYVGNLSRQVTEQLILQLFGAIGPCKSCKMISEHAGNDPYCFVEFYDHNHASAALTAMNGRKIMHKEVKVNWATTPSGNKKDTSNHYHVFVGDLSPEIDTTDLKAAFAPFGKISGMSCSFLQEVKVNWATTPSGNKKDTSNHYHVFVGDLSPEIDTTDLKAAFAPFGKISDARVVRDAQTAKSRGYGFVSFVNKVEAENAIGAMSGQWLGGRAIRTNWATRKPPPPKSNEGTTGRQKQLSYDEVLCQASPTNTTVYCGGITKGLTEDLMRNTFSNFGPIQEIRVFPEKGYSFIRFFSHEVAAMAIVTVNGTQIEGQAVKCSWGKESSDPMNQYQQQGYGGGWGGGYGNMYGNYQGAYWQYPQQQYMMGGGGQQGWAAGSYPQGWNQGYSMSGQMGNWMGGGQQQGFGGSQMGQQQPGNGMMPSQGYMQPQQYQTQ</sequence>
<dbReference type="PANTHER" id="PTHR47640">
    <property type="entry name" value="TRNA SELENOCYSTEINE 1-ASSOCIATED PROTEIN 1-RELATED-RELATED"/>
    <property type="match status" value="1"/>
</dbReference>
<dbReference type="RefSeq" id="XP_019646043.1">
    <property type="nucleotide sequence ID" value="XM_019790484.1"/>
</dbReference>
<evidence type="ECO:0000313" key="6">
    <source>
        <dbReference type="RefSeq" id="XP_019646043.1"/>
    </source>
</evidence>
<dbReference type="InterPro" id="IPR035979">
    <property type="entry name" value="RBD_domain_sf"/>
</dbReference>
<evidence type="ECO:0000259" key="4">
    <source>
        <dbReference type="PROSITE" id="PS50102"/>
    </source>
</evidence>
<keyword evidence="1 2" id="KW-0694">RNA-binding</keyword>
<dbReference type="Gene3D" id="3.30.70.330">
    <property type="match status" value="3"/>
</dbReference>
<dbReference type="CDD" id="cd12353">
    <property type="entry name" value="RRM2_TIA1_like"/>
    <property type="match status" value="1"/>
</dbReference>
<dbReference type="GeneID" id="109486626"/>
<dbReference type="KEGG" id="bbel:109486626"/>
<feature type="domain" description="RRM" evidence="4">
    <location>
        <begin position="270"/>
        <end position="342"/>
    </location>
</feature>
<dbReference type="CDD" id="cd12354">
    <property type="entry name" value="RRM3_TIA1_like"/>
    <property type="match status" value="1"/>
</dbReference>
<feature type="region of interest" description="Disordered" evidence="3">
    <location>
        <begin position="234"/>
        <end position="253"/>
    </location>
</feature>
<dbReference type="InterPro" id="IPR050825">
    <property type="entry name" value="RBM42_RBP45_47-like"/>
</dbReference>
<gene>
    <name evidence="6" type="primary">LOC109486626</name>
</gene>
<dbReference type="SMART" id="SM00360">
    <property type="entry name" value="RRM"/>
    <property type="match status" value="3"/>
</dbReference>
<proteinExistence type="predicted"/>
<feature type="region of interest" description="Disordered" evidence="3">
    <location>
        <begin position="419"/>
        <end position="452"/>
    </location>
</feature>
<dbReference type="Proteomes" id="UP000515135">
    <property type="component" value="Unplaced"/>
</dbReference>
<evidence type="ECO:0000256" key="2">
    <source>
        <dbReference type="PROSITE-ProRule" id="PRU00176"/>
    </source>
</evidence>
<dbReference type="InterPro" id="IPR000504">
    <property type="entry name" value="RRM_dom"/>
</dbReference>
<organism evidence="5 6">
    <name type="scientific">Branchiostoma belcheri</name>
    <name type="common">Amphioxus</name>
    <dbReference type="NCBI Taxonomy" id="7741"/>
    <lineage>
        <taxon>Eukaryota</taxon>
        <taxon>Metazoa</taxon>
        <taxon>Chordata</taxon>
        <taxon>Cephalochordata</taxon>
        <taxon>Leptocardii</taxon>
        <taxon>Amphioxiformes</taxon>
        <taxon>Branchiostomatidae</taxon>
        <taxon>Branchiostoma</taxon>
    </lineage>
</organism>
<dbReference type="GO" id="GO:0034063">
    <property type="term" value="P:stress granule assembly"/>
    <property type="evidence" value="ECO:0007669"/>
    <property type="project" value="TreeGrafter"/>
</dbReference>
<keyword evidence="5" id="KW-1185">Reference proteome</keyword>
<protein>
    <submittedName>
        <fullName evidence="6">Nucleolysin TIA-1-like</fullName>
    </submittedName>
</protein>
<reference evidence="6" key="1">
    <citation type="submission" date="2025-08" db="UniProtKB">
        <authorList>
            <consortium name="RefSeq"/>
        </authorList>
    </citation>
    <scope>IDENTIFICATION</scope>
    <source>
        <tissue evidence="6">Gonad</tissue>
    </source>
</reference>
<dbReference type="PROSITE" id="PS50102">
    <property type="entry name" value="RRM"/>
    <property type="match status" value="3"/>
</dbReference>
<dbReference type="AlphaFoldDB" id="A0A6P5A8V2"/>
<dbReference type="Pfam" id="PF00076">
    <property type="entry name" value="RRM_1"/>
    <property type="match status" value="3"/>
</dbReference>
<evidence type="ECO:0000313" key="5">
    <source>
        <dbReference type="Proteomes" id="UP000515135"/>
    </source>
</evidence>
<evidence type="ECO:0000256" key="1">
    <source>
        <dbReference type="ARBA" id="ARBA00022884"/>
    </source>
</evidence>
<accession>A0A6P5A8V2</accession>
<dbReference type="PANTHER" id="PTHR47640:SF5">
    <property type="entry name" value="RRM DOMAIN-CONTAINING PROTEIN"/>
    <property type="match status" value="1"/>
</dbReference>
<dbReference type="GO" id="GO:0003729">
    <property type="term" value="F:mRNA binding"/>
    <property type="evidence" value="ECO:0007669"/>
    <property type="project" value="InterPro"/>
</dbReference>
<dbReference type="InterPro" id="IPR012677">
    <property type="entry name" value="Nucleotide-bd_a/b_plait_sf"/>
</dbReference>
<dbReference type="GO" id="GO:0000184">
    <property type="term" value="P:nuclear-transcribed mRNA catabolic process, nonsense-mediated decay"/>
    <property type="evidence" value="ECO:0007669"/>
    <property type="project" value="TreeGrafter"/>
</dbReference>
<dbReference type="GO" id="GO:0043488">
    <property type="term" value="P:regulation of mRNA stability"/>
    <property type="evidence" value="ECO:0007669"/>
    <property type="project" value="TreeGrafter"/>
</dbReference>
<dbReference type="CDD" id="cd12352">
    <property type="entry name" value="RRM1_TIA1_like"/>
    <property type="match status" value="1"/>
</dbReference>
<dbReference type="SUPFAM" id="SSF54928">
    <property type="entry name" value="RNA-binding domain, RBD"/>
    <property type="match status" value="3"/>
</dbReference>
<evidence type="ECO:0000256" key="3">
    <source>
        <dbReference type="SAM" id="MobiDB-lite"/>
    </source>
</evidence>
<name>A0A6P5A8V2_BRABE</name>
<feature type="domain" description="RRM" evidence="4">
    <location>
        <begin position="160"/>
        <end position="238"/>
    </location>
</feature>
<feature type="domain" description="RRM" evidence="4">
    <location>
        <begin position="16"/>
        <end position="92"/>
    </location>
</feature>
<dbReference type="OrthoDB" id="439808at2759"/>
<feature type="compositionally biased region" description="Low complexity" evidence="3">
    <location>
        <begin position="428"/>
        <end position="452"/>
    </location>
</feature>
<dbReference type="FunFam" id="3.30.70.330:FF:000951">
    <property type="entry name" value="nucleolysin TIA-1 isoform X7"/>
    <property type="match status" value="1"/>
</dbReference>
<dbReference type="FunFam" id="3.30.70.330:FF:001974">
    <property type="match status" value="1"/>
</dbReference>
<dbReference type="GO" id="GO:0010494">
    <property type="term" value="C:cytoplasmic stress granule"/>
    <property type="evidence" value="ECO:0007669"/>
    <property type="project" value="TreeGrafter"/>
</dbReference>